<gene>
    <name evidence="3" type="ORF">B9N49_06250</name>
</gene>
<dbReference type="InterPro" id="IPR049427">
    <property type="entry name" value="Acyl-ACP_TE_C"/>
</dbReference>
<dbReference type="SUPFAM" id="SSF54637">
    <property type="entry name" value="Thioesterase/thiol ester dehydrase-isomerase"/>
    <property type="match status" value="2"/>
</dbReference>
<dbReference type="Gene3D" id="3.10.129.10">
    <property type="entry name" value="Hotdog Thioesterase"/>
    <property type="match status" value="1"/>
</dbReference>
<evidence type="ECO:0000313" key="4">
    <source>
        <dbReference type="Proteomes" id="UP000215413"/>
    </source>
</evidence>
<accession>A0A233V3M9</accession>
<feature type="domain" description="Acyl-ACP thioesterase N-terminal hotdog" evidence="1">
    <location>
        <begin position="14"/>
        <end position="124"/>
    </location>
</feature>
<feature type="domain" description="Acyl-ACP thioesterase-like C-terminal" evidence="2">
    <location>
        <begin position="148"/>
        <end position="202"/>
    </location>
</feature>
<evidence type="ECO:0000313" key="3">
    <source>
        <dbReference type="EMBL" id="OXZ26974.1"/>
    </source>
</evidence>
<evidence type="ECO:0000259" key="1">
    <source>
        <dbReference type="Pfam" id="PF01643"/>
    </source>
</evidence>
<dbReference type="InterPro" id="IPR002864">
    <property type="entry name" value="Acyl-ACP_thioesterase_NHD"/>
</dbReference>
<reference evidence="4" key="1">
    <citation type="submission" date="2017-04" db="EMBL/GenBank/DDBJ databases">
        <title>Finegoldia magna isolated from orthopedic joint implant-associated infections.</title>
        <authorList>
            <person name="Bjorklund S."/>
            <person name="Bruggemann H."/>
            <person name="Jensen A."/>
            <person name="Hellmark B."/>
            <person name="Soderquist B."/>
        </authorList>
    </citation>
    <scope>NUCLEOTIDE SEQUENCE [LARGE SCALE GENOMIC DNA]</scope>
    <source>
        <strain evidence="4">CCUG 54800</strain>
    </source>
</reference>
<dbReference type="EMBL" id="NDYC01000029">
    <property type="protein sequence ID" value="OXZ26974.1"/>
    <property type="molecule type" value="Genomic_DNA"/>
</dbReference>
<comment type="caution">
    <text evidence="3">The sequence shown here is derived from an EMBL/GenBank/DDBJ whole genome shotgun (WGS) entry which is preliminary data.</text>
</comment>
<dbReference type="Proteomes" id="UP000215413">
    <property type="component" value="Unassembled WGS sequence"/>
</dbReference>
<dbReference type="Pfam" id="PF01643">
    <property type="entry name" value="Acyl-ACP_TE"/>
    <property type="match status" value="1"/>
</dbReference>
<dbReference type="InterPro" id="IPR029069">
    <property type="entry name" value="HotDog_dom_sf"/>
</dbReference>
<sequence length="228" mass="27180">MKVSLNTKVMNVFCGTNSKIRLNKLFDYMLECSIKQEEILKEELKDLNGSWIIYQWDVDIHDMPERFDDLTIQTYHTYTRKFYAFRNYDVFKNGELIVRAKTKWLLVNPEKKLPIRISDTLGEIYGREDGYEIIEKDVEMLDGDYKKCGEYIVRKTDIDYNYHANNARYIEWIENYLDDDTIKKVEVVYKKELKLGESVEIYRLVEDSVICFKLITDGVLKTIIKITK</sequence>
<dbReference type="RefSeq" id="WP_094205991.1">
    <property type="nucleotide sequence ID" value="NZ_CACRTP010000006.1"/>
</dbReference>
<dbReference type="GO" id="GO:0006633">
    <property type="term" value="P:fatty acid biosynthetic process"/>
    <property type="evidence" value="ECO:0007669"/>
    <property type="project" value="InterPro"/>
</dbReference>
<protein>
    <submittedName>
        <fullName evidence="3">Acyl-ACP thioesterase</fullName>
    </submittedName>
</protein>
<proteinExistence type="predicted"/>
<name>A0A233V3M9_FINMA</name>
<organism evidence="3 4">
    <name type="scientific">Finegoldia magna</name>
    <name type="common">Peptostreptococcus magnus</name>
    <dbReference type="NCBI Taxonomy" id="1260"/>
    <lineage>
        <taxon>Bacteria</taxon>
        <taxon>Bacillati</taxon>
        <taxon>Bacillota</taxon>
        <taxon>Tissierellia</taxon>
        <taxon>Tissierellales</taxon>
        <taxon>Peptoniphilaceae</taxon>
        <taxon>Finegoldia</taxon>
    </lineage>
</organism>
<dbReference type="GO" id="GO:0016790">
    <property type="term" value="F:thiolester hydrolase activity"/>
    <property type="evidence" value="ECO:0007669"/>
    <property type="project" value="InterPro"/>
</dbReference>
<evidence type="ECO:0000259" key="2">
    <source>
        <dbReference type="Pfam" id="PF20791"/>
    </source>
</evidence>
<dbReference type="AlphaFoldDB" id="A0A233V3M9"/>
<dbReference type="Pfam" id="PF20791">
    <property type="entry name" value="Acyl-ACP_TE_C"/>
    <property type="match status" value="1"/>
</dbReference>